<sequence>MSTHDDLSLTESQLETLNKYNLTKDELNNLYQRRGAICAERSALCTSLNQQYRHFKALGIISDIANEIITPCGICRQFIREFGKEITLVMFQSNGQEFMIRTLEEILPFSFGPEQLK</sequence>
<evidence type="ECO:0000313" key="7">
    <source>
        <dbReference type="Proteomes" id="UP000774326"/>
    </source>
</evidence>
<dbReference type="AlphaFoldDB" id="A0A9P8TM08"/>
<evidence type="ECO:0000256" key="2">
    <source>
        <dbReference type="ARBA" id="ARBA00022723"/>
    </source>
</evidence>
<dbReference type="GO" id="GO:0042802">
    <property type="term" value="F:identical protein binding"/>
    <property type="evidence" value="ECO:0007669"/>
    <property type="project" value="UniProtKB-ARBA"/>
</dbReference>
<keyword evidence="7" id="KW-1185">Reference proteome</keyword>
<keyword evidence="2" id="KW-0479">Metal-binding</keyword>
<dbReference type="CDD" id="cd01283">
    <property type="entry name" value="cytidine_deaminase"/>
    <property type="match status" value="1"/>
</dbReference>
<keyword evidence="3" id="KW-0378">Hydrolase</keyword>
<reference evidence="6" key="1">
    <citation type="journal article" date="2021" name="Open Biol.">
        <title>Shared evolutionary footprints suggest mitochondrial oxidative damage underlies multiple complex I losses in fungi.</title>
        <authorList>
            <person name="Schikora-Tamarit M.A."/>
            <person name="Marcet-Houben M."/>
            <person name="Nosek J."/>
            <person name="Gabaldon T."/>
        </authorList>
    </citation>
    <scope>NUCLEOTIDE SEQUENCE</scope>
    <source>
        <strain evidence="6">CBS2887</strain>
    </source>
</reference>
<dbReference type="Gene3D" id="3.40.140.10">
    <property type="entry name" value="Cytidine Deaminase, domain 2"/>
    <property type="match status" value="1"/>
</dbReference>
<evidence type="ECO:0000313" key="6">
    <source>
        <dbReference type="EMBL" id="KAH3683241.1"/>
    </source>
</evidence>
<evidence type="ECO:0000256" key="3">
    <source>
        <dbReference type="ARBA" id="ARBA00022801"/>
    </source>
</evidence>
<dbReference type="GO" id="GO:0005829">
    <property type="term" value="C:cytosol"/>
    <property type="evidence" value="ECO:0007669"/>
    <property type="project" value="TreeGrafter"/>
</dbReference>
<dbReference type="GO" id="GO:0072527">
    <property type="term" value="P:pyrimidine-containing compound metabolic process"/>
    <property type="evidence" value="ECO:0007669"/>
    <property type="project" value="UniProtKB-ARBA"/>
</dbReference>
<dbReference type="GO" id="GO:0004126">
    <property type="term" value="F:cytidine deaminase activity"/>
    <property type="evidence" value="ECO:0007669"/>
    <property type="project" value="TreeGrafter"/>
</dbReference>
<dbReference type="InterPro" id="IPR016193">
    <property type="entry name" value="Cytidine_deaminase-like"/>
</dbReference>
<name>A0A9P8TM08_WICPI</name>
<protein>
    <recommendedName>
        <fullName evidence="5">CMP/dCMP-type deaminase domain-containing protein</fullName>
    </recommendedName>
</protein>
<evidence type="ECO:0000256" key="1">
    <source>
        <dbReference type="ARBA" id="ARBA00006576"/>
    </source>
</evidence>
<comment type="caution">
    <text evidence="6">The sequence shown here is derived from an EMBL/GenBank/DDBJ whole genome shotgun (WGS) entry which is preliminary data.</text>
</comment>
<gene>
    <name evidence="6" type="ORF">WICPIJ_005769</name>
</gene>
<dbReference type="PANTHER" id="PTHR11644:SF2">
    <property type="entry name" value="CYTIDINE DEAMINASE"/>
    <property type="match status" value="1"/>
</dbReference>
<dbReference type="PROSITE" id="PS51747">
    <property type="entry name" value="CYT_DCMP_DEAMINASES_2"/>
    <property type="match status" value="1"/>
</dbReference>
<evidence type="ECO:0000259" key="5">
    <source>
        <dbReference type="PROSITE" id="PS51747"/>
    </source>
</evidence>
<evidence type="ECO:0000256" key="4">
    <source>
        <dbReference type="ARBA" id="ARBA00022833"/>
    </source>
</evidence>
<dbReference type="Proteomes" id="UP000774326">
    <property type="component" value="Unassembled WGS sequence"/>
</dbReference>
<organism evidence="6 7">
    <name type="scientific">Wickerhamomyces pijperi</name>
    <name type="common">Yeast</name>
    <name type="synonym">Pichia pijperi</name>
    <dbReference type="NCBI Taxonomy" id="599730"/>
    <lineage>
        <taxon>Eukaryota</taxon>
        <taxon>Fungi</taxon>
        <taxon>Dikarya</taxon>
        <taxon>Ascomycota</taxon>
        <taxon>Saccharomycotina</taxon>
        <taxon>Saccharomycetes</taxon>
        <taxon>Phaffomycetales</taxon>
        <taxon>Wickerhamomycetaceae</taxon>
        <taxon>Wickerhamomyces</taxon>
    </lineage>
</organism>
<dbReference type="InterPro" id="IPR050202">
    <property type="entry name" value="Cyt/Deoxycyt_deaminase"/>
</dbReference>
<dbReference type="OrthoDB" id="414540at2759"/>
<comment type="similarity">
    <text evidence="1">Belongs to the cytidine and deoxycytidylate deaminase family.</text>
</comment>
<dbReference type="GO" id="GO:0008270">
    <property type="term" value="F:zinc ion binding"/>
    <property type="evidence" value="ECO:0007669"/>
    <property type="project" value="InterPro"/>
</dbReference>
<keyword evidence="4" id="KW-0862">Zinc</keyword>
<dbReference type="SUPFAM" id="SSF53927">
    <property type="entry name" value="Cytidine deaminase-like"/>
    <property type="match status" value="1"/>
</dbReference>
<accession>A0A9P8TM08</accession>
<dbReference type="EMBL" id="JAEUBG010003197">
    <property type="protein sequence ID" value="KAH3683241.1"/>
    <property type="molecule type" value="Genomic_DNA"/>
</dbReference>
<dbReference type="GO" id="GO:0055086">
    <property type="term" value="P:nucleobase-containing small molecule metabolic process"/>
    <property type="evidence" value="ECO:0007669"/>
    <property type="project" value="UniProtKB-ARBA"/>
</dbReference>
<dbReference type="InterPro" id="IPR016192">
    <property type="entry name" value="APOBEC/CMP_deaminase_Zn-bd"/>
</dbReference>
<feature type="domain" description="CMP/dCMP-type deaminase" evidence="5">
    <location>
        <begin position="1"/>
        <end position="114"/>
    </location>
</feature>
<dbReference type="PANTHER" id="PTHR11644">
    <property type="entry name" value="CYTIDINE DEAMINASE"/>
    <property type="match status" value="1"/>
</dbReference>
<reference evidence="6" key="2">
    <citation type="submission" date="2021-01" db="EMBL/GenBank/DDBJ databases">
        <authorList>
            <person name="Schikora-Tamarit M.A."/>
        </authorList>
    </citation>
    <scope>NUCLEOTIDE SEQUENCE</scope>
    <source>
        <strain evidence="6">CBS2887</strain>
    </source>
</reference>
<proteinExistence type="inferred from homology"/>
<dbReference type="InterPro" id="IPR002125">
    <property type="entry name" value="CMP_dCMP_dom"/>
</dbReference>
<dbReference type="PROSITE" id="PS00903">
    <property type="entry name" value="CYT_DCMP_DEAMINASES_1"/>
    <property type="match status" value="1"/>
</dbReference>